<protein>
    <submittedName>
        <fullName evidence="2">Putative DUF3472 protein</fullName>
    </submittedName>
</protein>
<proteinExistence type="predicted"/>
<organism evidence="2">
    <name type="scientific">Vesanto virus</name>
    <dbReference type="NCBI Taxonomy" id="1955786"/>
    <lineage>
        <taxon>Viruses</taxon>
        <taxon>Monodnaviria</taxon>
        <taxon>Shotokuvirae</taxon>
        <taxon>Cossaviricota</taxon>
        <taxon>Mouviricetes</taxon>
        <taxon>Polivirales</taxon>
        <taxon>Bidnaviridae</taxon>
    </lineage>
</organism>
<name>A0A7D4VYN5_9VIRU</name>
<reference evidence="2" key="1">
    <citation type="journal article" date="2021" name="Virus">
        <title>The discovery, distribution and diversity of DNA viruses associated with Drosophila melanogaster in Europe.</title>
        <authorList>
            <person name="Wallace M.A."/>
            <person name="Coffman K.A."/>
            <person name="Gilbert C."/>
            <person name="Ravindran S."/>
            <person name="Albery G.F."/>
            <person name="Abbott J."/>
            <person name="Argyridou E."/>
            <person name="Bellosta P."/>
            <person name="Betancourt A.J."/>
            <person name="Colinet H."/>
            <person name="Eric K."/>
            <person name="Glaser-Schmitt A."/>
            <person name="Grath S."/>
            <person name="Jelic M."/>
            <person name="Kankare M."/>
            <person name="Kozeretska I."/>
            <person name="Loeschcke V."/>
            <person name="Montchamp-Moreau C."/>
            <person name="Ometto L."/>
            <person name="Onder B.S."/>
            <person name="Orengo D.J."/>
            <person name="Parsch J."/>
            <person name="Pascual M."/>
            <person name="Patenkovic A."/>
            <person name="Puerma E."/>
            <person name="Ritchie M.G."/>
            <person name="Rota-Stabelli O."/>
            <person name="Schou M.F."/>
            <person name="Serga S.V."/>
            <person name="Stamenkovic-Radak M."/>
            <person name="Tanaskovic M."/>
            <person name="Veselinovic M.S."/>
            <person name="Vieira J."/>
            <person name="Vieira C.P."/>
            <person name="Kapun M."/>
            <person name="Flatt T."/>
            <person name="Gonzalez J."/>
            <person name="Staubach F."/>
            <person name="Obbard D.J."/>
        </authorList>
    </citation>
    <scope>NUCLEOTIDE SEQUENCE</scope>
    <source>
        <strain evidence="3">Vesanto_FR_Got_15_48</strain>
        <strain evidence="2">Vesanto_UA_Dro_16_56</strain>
        <strain evidence="1">Vesanto_UA_Kan_16_57</strain>
    </source>
</reference>
<dbReference type="EMBL" id="MT496869">
    <property type="protein sequence ID" value="QKT21512.1"/>
    <property type="molecule type" value="Genomic_DNA"/>
</dbReference>
<sequence length="534" mass="58665">MCSPLQYMLSLLGTVLLIFIGATRVHCATVKEASTLNSAITPREIITNGEYFAHIGIDWTTYGDVLSFEWVGVVNDIQNAVAFESSSVVQLQHENPQLYVAVFKSSGDDQFYLEVWSDPNPNLLSTESQSADVSCTENRCSKPLDLTTLQTLELNFILAGNDILVRMSQQGSSINAVRIRFEEAITGLAPSYHEFALSKVASCNDLPSLRTRVTVPKLMTLDTGAVLPTSFNVVSTSVESTCNVKLTSNATTVSLAIVPTSSEMPTITGIPSISKPPTACDPVEWEDVIKDAAGGTLYSGGTGWFSYQFDSIANDQWQNIYYPIMFTEYTHPEIDHYYAFYTPVGYTGYQPHPNAHMKLIFSSFSADAYPISSNCHRGADSYSGGTSCSTQIANWQPYEVYFIHVHRINSTAVEAFFLRDGYAPELIGSYFFLQESSIKALDGNSGFIEDFDYSESSFQSCCTISHAEALIFGMFTTDEGGKVSTDMDAGQYGCSCPLQATNTISKFYSTQLTLPGSDQPLQLPAVLLRRGWLL</sequence>
<evidence type="ECO:0000313" key="1">
    <source>
        <dbReference type="EMBL" id="QKT21493.1"/>
    </source>
</evidence>
<evidence type="ECO:0000313" key="2">
    <source>
        <dbReference type="EMBL" id="QKT21512.1"/>
    </source>
</evidence>
<dbReference type="EMBL" id="MT496877">
    <property type="protein sequence ID" value="QKT21527.1"/>
    <property type="molecule type" value="Genomic_DNA"/>
</dbReference>
<accession>A0A7D4VYN5</accession>
<evidence type="ECO:0000313" key="3">
    <source>
        <dbReference type="EMBL" id="QKT21527.1"/>
    </source>
</evidence>
<dbReference type="EMBL" id="MT496859">
    <property type="protein sequence ID" value="QKT21493.1"/>
    <property type="molecule type" value="Genomic_DNA"/>
</dbReference>